<accession>A0A9D9N3X2</accession>
<organism evidence="1 2">
    <name type="scientific">Candidatus Gallipaludibacter merdavium</name>
    <dbReference type="NCBI Taxonomy" id="2840839"/>
    <lineage>
        <taxon>Bacteria</taxon>
        <taxon>Pseudomonadati</taxon>
        <taxon>Bacteroidota</taxon>
        <taxon>Bacteroidia</taxon>
        <taxon>Bacteroidales</taxon>
        <taxon>Candidatus Gallipaludibacter</taxon>
    </lineage>
</organism>
<dbReference type="AlphaFoldDB" id="A0A9D9N3X2"/>
<dbReference type="Proteomes" id="UP000823641">
    <property type="component" value="Unassembled WGS sequence"/>
</dbReference>
<proteinExistence type="predicted"/>
<comment type="caution">
    <text evidence="1">The sequence shown here is derived from an EMBL/GenBank/DDBJ whole genome shotgun (WGS) entry which is preliminary data.</text>
</comment>
<evidence type="ECO:0000313" key="2">
    <source>
        <dbReference type="Proteomes" id="UP000823641"/>
    </source>
</evidence>
<name>A0A9D9N3X2_9BACT</name>
<protein>
    <submittedName>
        <fullName evidence="1">Uncharacterized protein</fullName>
    </submittedName>
</protein>
<reference evidence="1" key="2">
    <citation type="journal article" date="2021" name="PeerJ">
        <title>Extensive microbial diversity within the chicken gut microbiome revealed by metagenomics and culture.</title>
        <authorList>
            <person name="Gilroy R."/>
            <person name="Ravi A."/>
            <person name="Getino M."/>
            <person name="Pursley I."/>
            <person name="Horton D.L."/>
            <person name="Alikhan N.F."/>
            <person name="Baker D."/>
            <person name="Gharbi K."/>
            <person name="Hall N."/>
            <person name="Watson M."/>
            <person name="Adriaenssens E.M."/>
            <person name="Foster-Nyarko E."/>
            <person name="Jarju S."/>
            <person name="Secka A."/>
            <person name="Antonio M."/>
            <person name="Oren A."/>
            <person name="Chaudhuri R.R."/>
            <person name="La Ragione R."/>
            <person name="Hildebrand F."/>
            <person name="Pallen M.J."/>
        </authorList>
    </citation>
    <scope>NUCLEOTIDE SEQUENCE</scope>
    <source>
        <strain evidence="1">G3-3990</strain>
    </source>
</reference>
<gene>
    <name evidence="1" type="ORF">IAA73_02930</name>
</gene>
<reference evidence="1" key="1">
    <citation type="submission" date="2020-10" db="EMBL/GenBank/DDBJ databases">
        <authorList>
            <person name="Gilroy R."/>
        </authorList>
    </citation>
    <scope>NUCLEOTIDE SEQUENCE</scope>
    <source>
        <strain evidence="1">G3-3990</strain>
    </source>
</reference>
<evidence type="ECO:0000313" key="1">
    <source>
        <dbReference type="EMBL" id="MBO8459273.1"/>
    </source>
</evidence>
<sequence length="318" mass="34266">MPFIKEILKYDSLSIVGLEKNVGKTQCLNYILSRLPLNSGGVCITSIGVDGEKIDQVTSTEKPEIHISEGCLFCTSEKHYRQRELVSELLAISDETTSLGRILVARAVSPGKVMLSGPASTPALVRLMNLTKTLGARLNIVDGALSRLSSASPAVSQAMILSTGAAYSANLATLVAQTAFVVDRINLPLYTEKPDEHCLELSSMGAALPANMKDFTVFSVTGALTDRLLGRIAALPHVEDLEIRVKDFTRIFVTPQAYRSFLARGGRITVAQRSKLIAVTVNPTAPNGFVINSDRLCAELSAAIGLPVYDLVKNRYEA</sequence>
<dbReference type="EMBL" id="JADIMG010000032">
    <property type="protein sequence ID" value="MBO8459273.1"/>
    <property type="molecule type" value="Genomic_DNA"/>
</dbReference>